<evidence type="ECO:0000313" key="1">
    <source>
        <dbReference type="EMBL" id="MBW0143731.1"/>
    </source>
</evidence>
<keyword evidence="1" id="KW-0808">Transferase</keyword>
<comment type="caution">
    <text evidence="1">The sequence shown here is derived from an EMBL/GenBank/DDBJ whole genome shotgun (WGS) entry which is preliminary data.</text>
</comment>
<dbReference type="EMBL" id="JAHVAH010000001">
    <property type="protein sequence ID" value="MBW0143731.1"/>
    <property type="molecule type" value="Genomic_DNA"/>
</dbReference>
<dbReference type="Pfam" id="PF06325">
    <property type="entry name" value="PrmA"/>
    <property type="match status" value="1"/>
</dbReference>
<reference evidence="1 2" key="1">
    <citation type="submission" date="2021-07" db="EMBL/GenBank/DDBJ databases">
        <title>The draft genome sequence of Sphingomicrobium sp. B8.</title>
        <authorList>
            <person name="Mu L."/>
        </authorList>
    </citation>
    <scope>NUCLEOTIDE SEQUENCE [LARGE SCALE GENOMIC DNA]</scope>
    <source>
        <strain evidence="1 2">B8</strain>
    </source>
</reference>
<keyword evidence="2" id="KW-1185">Reference proteome</keyword>
<proteinExistence type="predicted"/>
<name>A0ABS6V2D3_9SPHN</name>
<keyword evidence="1" id="KW-0489">Methyltransferase</keyword>
<dbReference type="GO" id="GO:0008168">
    <property type="term" value="F:methyltransferase activity"/>
    <property type="evidence" value="ECO:0007669"/>
    <property type="project" value="UniProtKB-KW"/>
</dbReference>
<dbReference type="RefSeq" id="WP_218631800.1">
    <property type="nucleotide sequence ID" value="NZ_JAHVAH010000001.1"/>
</dbReference>
<organism evidence="1 2">
    <name type="scientific">Sphingomicrobium clamense</name>
    <dbReference type="NCBI Taxonomy" id="2851013"/>
    <lineage>
        <taxon>Bacteria</taxon>
        <taxon>Pseudomonadati</taxon>
        <taxon>Pseudomonadota</taxon>
        <taxon>Alphaproteobacteria</taxon>
        <taxon>Sphingomonadales</taxon>
        <taxon>Sphingomonadaceae</taxon>
        <taxon>Sphingomicrobium</taxon>
    </lineage>
</organism>
<dbReference type="Proteomes" id="UP000698028">
    <property type="component" value="Unassembled WGS sequence"/>
</dbReference>
<accession>A0ABS6V2D3</accession>
<sequence>MTDGGRVAGSFRDRAGQVYRHEGRILRSVTKGAAAAAYEAARDAGLYGRLVKKGLLVGLKEVEAPAALACDDVAYWLEHPTLPFISHPYEWPFALWKKAAITQLRVHLEALKDGFTLSDATAYNIQFDGVTPRFIDHLSIQPYEEGEAWVGHYQFVSQFLGPLLLWDKVGIAPNHWMRGALEGIAPEDLAKMLPWKAKWSPVVLAHVVGLAALQKKRLATTPAEARAAKEKAKLPKARFVAILEGLKAYIEGLQPPGGESVWGEYADNTSYSSDEQQQKADFIGKLAADTKGLTFDIGCNSGDYSVAALEAGASRVIGFDFDHNALNLAVSRAEQEKLAFTPIWLDAANPSPDQGWAEREREGFARRVRGDAMVALAVVHHIAIGRNVPLDEVVGWLMDMAPDGIIEFPDKQDNMVKTLLAMREDIFDDYTEEDFRAAIEKRGRIVDELRLVDGHRLLVRYSR</sequence>
<evidence type="ECO:0000313" key="2">
    <source>
        <dbReference type="Proteomes" id="UP000698028"/>
    </source>
</evidence>
<protein>
    <submittedName>
        <fullName evidence="1">Class I SAM-dependent methyltransferase</fullName>
    </submittedName>
</protein>
<gene>
    <name evidence="1" type="ORF">KTQ36_00265</name>
</gene>
<dbReference type="GO" id="GO:0032259">
    <property type="term" value="P:methylation"/>
    <property type="evidence" value="ECO:0007669"/>
    <property type="project" value="UniProtKB-KW"/>
</dbReference>